<evidence type="ECO:0000313" key="2">
    <source>
        <dbReference type="Proteomes" id="UP000499080"/>
    </source>
</evidence>
<name>A0A4Y2D133_ARAVE</name>
<dbReference type="Proteomes" id="UP000499080">
    <property type="component" value="Unassembled WGS sequence"/>
</dbReference>
<accession>A0A4Y2D133</accession>
<comment type="caution">
    <text evidence="1">The sequence shown here is derived from an EMBL/GenBank/DDBJ whole genome shotgun (WGS) entry which is preliminary data.</text>
</comment>
<protein>
    <submittedName>
        <fullName evidence="1">Uncharacterized protein</fullName>
    </submittedName>
</protein>
<gene>
    <name evidence="1" type="ORF">AVEN_59235_1</name>
</gene>
<proteinExistence type="predicted"/>
<dbReference type="AlphaFoldDB" id="A0A4Y2D133"/>
<evidence type="ECO:0000313" key="1">
    <source>
        <dbReference type="EMBL" id="GBM09255.1"/>
    </source>
</evidence>
<organism evidence="1 2">
    <name type="scientific">Araneus ventricosus</name>
    <name type="common">Orbweaver spider</name>
    <name type="synonym">Epeira ventricosa</name>
    <dbReference type="NCBI Taxonomy" id="182803"/>
    <lineage>
        <taxon>Eukaryota</taxon>
        <taxon>Metazoa</taxon>
        <taxon>Ecdysozoa</taxon>
        <taxon>Arthropoda</taxon>
        <taxon>Chelicerata</taxon>
        <taxon>Arachnida</taxon>
        <taxon>Araneae</taxon>
        <taxon>Araneomorphae</taxon>
        <taxon>Entelegynae</taxon>
        <taxon>Araneoidea</taxon>
        <taxon>Araneidae</taxon>
        <taxon>Araneus</taxon>
    </lineage>
</organism>
<dbReference type="EMBL" id="BGPR01000267">
    <property type="protein sequence ID" value="GBM09255.1"/>
    <property type="molecule type" value="Genomic_DNA"/>
</dbReference>
<reference evidence="1 2" key="1">
    <citation type="journal article" date="2019" name="Sci. Rep.">
        <title>Orb-weaving spider Araneus ventricosus genome elucidates the spidroin gene catalogue.</title>
        <authorList>
            <person name="Kono N."/>
            <person name="Nakamura H."/>
            <person name="Ohtoshi R."/>
            <person name="Moran D.A.P."/>
            <person name="Shinohara A."/>
            <person name="Yoshida Y."/>
            <person name="Fujiwara M."/>
            <person name="Mori M."/>
            <person name="Tomita M."/>
            <person name="Arakawa K."/>
        </authorList>
    </citation>
    <scope>NUCLEOTIDE SEQUENCE [LARGE SCALE GENOMIC DNA]</scope>
</reference>
<keyword evidence="2" id="KW-1185">Reference proteome</keyword>
<sequence length="131" mass="14949">MRQILHVNTQRTGVYVAAEDVTCFSAGGRERVFFLIVYSRENVARTWKESQNIPRCRQGGWALISPSRFLCRWETGEFSQYVAEFLQLLQREMTTEGVSLVGDALGVCEGILGLFQMLRELYGCWTLNATD</sequence>